<dbReference type="SMART" id="SM00342">
    <property type="entry name" value="HTH_ARAC"/>
    <property type="match status" value="1"/>
</dbReference>
<dbReference type="NCBIfam" id="NF011964">
    <property type="entry name" value="PRK15435.1"/>
    <property type="match status" value="1"/>
</dbReference>
<dbReference type="SUPFAM" id="SSF46689">
    <property type="entry name" value="Homeodomain-like"/>
    <property type="match status" value="1"/>
</dbReference>
<dbReference type="GO" id="GO:0008168">
    <property type="term" value="F:methyltransferase activity"/>
    <property type="evidence" value="ECO:0007669"/>
    <property type="project" value="UniProtKB-KW"/>
</dbReference>
<reference evidence="13" key="1">
    <citation type="journal article" date="2019" name="Int. J. Syst. Evol. Microbiol.">
        <title>The Global Catalogue of Microorganisms (GCM) 10K type strain sequencing project: providing services to taxonomists for standard genome sequencing and annotation.</title>
        <authorList>
            <consortium name="The Broad Institute Genomics Platform"/>
            <consortium name="The Broad Institute Genome Sequencing Center for Infectious Disease"/>
            <person name="Wu L."/>
            <person name="Ma J."/>
        </authorList>
    </citation>
    <scope>NUCLEOTIDE SEQUENCE [LARGE SCALE GENOMIC DNA]</scope>
    <source>
        <strain evidence="13">CCUG 54329</strain>
    </source>
</reference>
<evidence type="ECO:0000256" key="9">
    <source>
        <dbReference type="ARBA" id="ARBA00023204"/>
    </source>
</evidence>
<dbReference type="SUPFAM" id="SSF53155">
    <property type="entry name" value="Methylated DNA-protein cysteine methyltransferase domain"/>
    <property type="match status" value="1"/>
</dbReference>
<dbReference type="SUPFAM" id="SSF57884">
    <property type="entry name" value="Ada DNA repair protein, N-terminal domain (N-Ada 10)"/>
    <property type="match status" value="1"/>
</dbReference>
<dbReference type="Gene3D" id="1.10.10.60">
    <property type="entry name" value="Homeodomain-like"/>
    <property type="match status" value="1"/>
</dbReference>
<keyword evidence="9" id="KW-0234">DNA repair</keyword>
<keyword evidence="3 12" id="KW-0489">Methyltransferase</keyword>
<evidence type="ECO:0000256" key="4">
    <source>
        <dbReference type="ARBA" id="ARBA00022679"/>
    </source>
</evidence>
<evidence type="ECO:0000256" key="3">
    <source>
        <dbReference type="ARBA" id="ARBA00022603"/>
    </source>
</evidence>
<dbReference type="InterPro" id="IPR035451">
    <property type="entry name" value="Ada-like_dom_sf"/>
</dbReference>
<dbReference type="CDD" id="cd06445">
    <property type="entry name" value="ATase"/>
    <property type="match status" value="1"/>
</dbReference>
<evidence type="ECO:0000256" key="10">
    <source>
        <dbReference type="ARBA" id="ARBA00049348"/>
    </source>
</evidence>
<dbReference type="Gene3D" id="3.30.160.70">
    <property type="entry name" value="Methylated DNA-protein cysteine methyltransferase domain"/>
    <property type="match status" value="1"/>
</dbReference>
<evidence type="ECO:0000256" key="7">
    <source>
        <dbReference type="ARBA" id="ARBA00023159"/>
    </source>
</evidence>
<dbReference type="InterPro" id="IPR014048">
    <property type="entry name" value="MethylDNA_cys_MeTrfase_DNA-bd"/>
</dbReference>
<organism evidence="12 13">
    <name type="scientific">Sphingobium olei</name>
    <dbReference type="NCBI Taxonomy" id="420955"/>
    <lineage>
        <taxon>Bacteria</taxon>
        <taxon>Pseudomonadati</taxon>
        <taxon>Pseudomonadota</taxon>
        <taxon>Alphaproteobacteria</taxon>
        <taxon>Sphingomonadales</taxon>
        <taxon>Sphingomonadaceae</taxon>
        <taxon>Sphingobium</taxon>
    </lineage>
</organism>
<dbReference type="PIRSF" id="PIRSF000409">
    <property type="entry name" value="Ada"/>
    <property type="match status" value="1"/>
</dbReference>
<evidence type="ECO:0000256" key="2">
    <source>
        <dbReference type="ARBA" id="ARBA00001947"/>
    </source>
</evidence>
<dbReference type="InterPro" id="IPR001497">
    <property type="entry name" value="MethylDNA_cys_MeTrfase_AS"/>
</dbReference>
<keyword evidence="13" id="KW-1185">Reference proteome</keyword>
<dbReference type="InterPro" id="IPR036631">
    <property type="entry name" value="MGMT_N_sf"/>
</dbReference>
<evidence type="ECO:0000256" key="5">
    <source>
        <dbReference type="ARBA" id="ARBA00022763"/>
    </source>
</evidence>
<evidence type="ECO:0000256" key="6">
    <source>
        <dbReference type="ARBA" id="ARBA00023015"/>
    </source>
</evidence>
<dbReference type="InterPro" id="IPR016221">
    <property type="entry name" value="Bifunct_regulatory_prot_Ada"/>
</dbReference>
<dbReference type="InterPro" id="IPR036217">
    <property type="entry name" value="MethylDNA_cys_MeTrfase_DNAb"/>
</dbReference>
<keyword evidence="5" id="KW-0227">DNA damage</keyword>
<keyword evidence="4 12" id="KW-0808">Transferase</keyword>
<dbReference type="GO" id="GO:0032259">
    <property type="term" value="P:methylation"/>
    <property type="evidence" value="ECO:0007669"/>
    <property type="project" value="UniProtKB-KW"/>
</dbReference>
<dbReference type="PROSITE" id="PS00374">
    <property type="entry name" value="MGMT"/>
    <property type="match status" value="1"/>
</dbReference>
<keyword evidence="6" id="KW-0805">Transcription regulation</keyword>
<dbReference type="Pfam" id="PF02805">
    <property type="entry name" value="Ada_Zn_binding"/>
    <property type="match status" value="1"/>
</dbReference>
<dbReference type="EMBL" id="JBHTLS010000125">
    <property type="protein sequence ID" value="MFD1105473.1"/>
    <property type="molecule type" value="Genomic_DNA"/>
</dbReference>
<sequence>MTHMTRLIPPIPDDDTCWQAFLARDRAMDGRFVGCVSTTGIYCKPSCGARHPRRENMRFLPDPVAARAAGFRACLRCRPDEVGRDRLAVDAAVALIRAAEEIPALDALAAHVGYAPHHFHRLFKRQTGLTPAGYARSLRADRLKAALGQGGSITDAIYEAGYSAPSRAYADAQRHLGMTPSAWKDGGRGVAIRWRTVDTSLGPVLVAATTKGLCRISFGEGEAELRAHFPKADILPADAALDAMAQAVAALVENPAAPPDLPMDVGGTAFQQAVWAALRAIPPGETRSYAELAAAAGRPAATRAAGSACGDNSLAVLIPCHRILRSDGSLGGYAWGLERKRALLDRERGE</sequence>
<evidence type="ECO:0000313" key="12">
    <source>
        <dbReference type="EMBL" id="MFD1105473.1"/>
    </source>
</evidence>
<accession>A0ABW3P267</accession>
<dbReference type="InterPro" id="IPR036388">
    <property type="entry name" value="WH-like_DNA-bd_sf"/>
</dbReference>
<dbReference type="InterPro" id="IPR009057">
    <property type="entry name" value="Homeodomain-like_sf"/>
</dbReference>
<proteinExistence type="predicted"/>
<dbReference type="Pfam" id="PF01035">
    <property type="entry name" value="DNA_binding_1"/>
    <property type="match status" value="1"/>
</dbReference>
<protein>
    <submittedName>
        <fullName evidence="12">Bifunctional DNA-binding transcriptional regulator/O6-methylguanine-DNA methyltransferase Ada</fullName>
        <ecNumber evidence="12">2.1.1.-</ecNumber>
    </submittedName>
</protein>
<dbReference type="GO" id="GO:0003677">
    <property type="term" value="F:DNA binding"/>
    <property type="evidence" value="ECO:0007669"/>
    <property type="project" value="UniProtKB-KW"/>
</dbReference>
<evidence type="ECO:0000256" key="8">
    <source>
        <dbReference type="ARBA" id="ARBA00023163"/>
    </source>
</evidence>
<evidence type="ECO:0000259" key="11">
    <source>
        <dbReference type="PROSITE" id="PS01124"/>
    </source>
</evidence>
<comment type="cofactor">
    <cofactor evidence="2">
        <name>Zn(2+)</name>
        <dbReference type="ChEBI" id="CHEBI:29105"/>
    </cofactor>
</comment>
<dbReference type="SUPFAM" id="SSF46767">
    <property type="entry name" value="Methylated DNA-protein cysteine methyltransferase, C-terminal domain"/>
    <property type="match status" value="1"/>
</dbReference>
<dbReference type="InterPro" id="IPR004026">
    <property type="entry name" value="Ada_DNA_repair_Zn-bd"/>
</dbReference>
<evidence type="ECO:0000313" key="13">
    <source>
        <dbReference type="Proteomes" id="UP001597203"/>
    </source>
</evidence>
<dbReference type="Gene3D" id="3.40.10.10">
    <property type="entry name" value="DNA Methylphosphotriester Repair Domain"/>
    <property type="match status" value="1"/>
</dbReference>
<evidence type="ECO:0000256" key="1">
    <source>
        <dbReference type="ARBA" id="ARBA00001286"/>
    </source>
</evidence>
<dbReference type="InterPro" id="IPR018060">
    <property type="entry name" value="HTH_AraC"/>
</dbReference>
<keyword evidence="8" id="KW-0804">Transcription</keyword>
<dbReference type="RefSeq" id="WP_380911272.1">
    <property type="nucleotide sequence ID" value="NZ_JBHTLS010000125.1"/>
</dbReference>
<name>A0ABW3P267_9SPHN</name>
<feature type="domain" description="HTH araC/xylS-type" evidence="11">
    <location>
        <begin position="105"/>
        <end position="186"/>
    </location>
</feature>
<dbReference type="Proteomes" id="UP001597203">
    <property type="component" value="Unassembled WGS sequence"/>
</dbReference>
<dbReference type="Gene3D" id="1.10.10.10">
    <property type="entry name" value="Winged helix-like DNA-binding domain superfamily/Winged helix DNA-binding domain"/>
    <property type="match status" value="1"/>
</dbReference>
<dbReference type="InterPro" id="IPR008332">
    <property type="entry name" value="MethylG_MeTrfase_N"/>
</dbReference>
<comment type="catalytic activity">
    <reaction evidence="10">
        <text>a 6-O-methyl-2'-deoxyguanosine in DNA + L-cysteinyl-[protein] = S-methyl-L-cysteinyl-[protein] + a 2'-deoxyguanosine in DNA</text>
        <dbReference type="Rhea" id="RHEA:24000"/>
        <dbReference type="Rhea" id="RHEA-COMP:10131"/>
        <dbReference type="Rhea" id="RHEA-COMP:10132"/>
        <dbReference type="Rhea" id="RHEA-COMP:11367"/>
        <dbReference type="Rhea" id="RHEA-COMP:11368"/>
        <dbReference type="ChEBI" id="CHEBI:29950"/>
        <dbReference type="ChEBI" id="CHEBI:82612"/>
        <dbReference type="ChEBI" id="CHEBI:85445"/>
        <dbReference type="ChEBI" id="CHEBI:85448"/>
        <dbReference type="EC" id="2.1.1.63"/>
    </reaction>
</comment>
<dbReference type="PROSITE" id="PS01124">
    <property type="entry name" value="HTH_ARAC_FAMILY_2"/>
    <property type="match status" value="1"/>
</dbReference>
<dbReference type="NCBIfam" id="TIGR00589">
    <property type="entry name" value="ogt"/>
    <property type="match status" value="1"/>
</dbReference>
<dbReference type="EC" id="2.1.1.-" evidence="12"/>
<dbReference type="Pfam" id="PF02870">
    <property type="entry name" value="Methyltransf_1N"/>
    <property type="match status" value="1"/>
</dbReference>
<gene>
    <name evidence="12" type="primary">ada</name>
    <name evidence="12" type="ORF">ACFQ24_11405</name>
</gene>
<comment type="caution">
    <text evidence="12">The sequence shown here is derived from an EMBL/GenBank/DDBJ whole genome shotgun (WGS) entry which is preliminary data.</text>
</comment>
<keyword evidence="12" id="KW-0238">DNA-binding</keyword>
<dbReference type="PANTHER" id="PTHR10815:SF14">
    <property type="entry name" value="BIFUNCTIONAL TRANSCRIPTIONAL ACTIVATOR_DNA REPAIR ENZYME ADA"/>
    <property type="match status" value="1"/>
</dbReference>
<keyword evidence="7" id="KW-0010">Activator</keyword>
<dbReference type="Pfam" id="PF12833">
    <property type="entry name" value="HTH_18"/>
    <property type="match status" value="1"/>
</dbReference>
<comment type="catalytic activity">
    <reaction evidence="1">
        <text>a 4-O-methyl-thymidine in DNA + L-cysteinyl-[protein] = a thymidine in DNA + S-methyl-L-cysteinyl-[protein]</text>
        <dbReference type="Rhea" id="RHEA:53428"/>
        <dbReference type="Rhea" id="RHEA-COMP:10131"/>
        <dbReference type="Rhea" id="RHEA-COMP:10132"/>
        <dbReference type="Rhea" id="RHEA-COMP:13555"/>
        <dbReference type="Rhea" id="RHEA-COMP:13556"/>
        <dbReference type="ChEBI" id="CHEBI:29950"/>
        <dbReference type="ChEBI" id="CHEBI:82612"/>
        <dbReference type="ChEBI" id="CHEBI:137386"/>
        <dbReference type="ChEBI" id="CHEBI:137387"/>
        <dbReference type="EC" id="2.1.1.63"/>
    </reaction>
</comment>
<dbReference type="PANTHER" id="PTHR10815">
    <property type="entry name" value="METHYLATED-DNA--PROTEIN-CYSTEINE METHYLTRANSFERASE"/>
    <property type="match status" value="1"/>
</dbReference>